<reference evidence="2" key="1">
    <citation type="submission" date="2020-08" db="EMBL/GenBank/DDBJ databases">
        <title>Whole genome shotgun sequence of Polymorphospora rubra NBRC 101157.</title>
        <authorList>
            <person name="Komaki H."/>
            <person name="Tamura T."/>
        </authorList>
    </citation>
    <scope>NUCLEOTIDE SEQUENCE</scope>
    <source>
        <strain evidence="2">NBRC 101157</strain>
    </source>
</reference>
<dbReference type="AlphaFoldDB" id="A0A810N378"/>
<organism evidence="2 3">
    <name type="scientific">Polymorphospora rubra</name>
    <dbReference type="NCBI Taxonomy" id="338584"/>
    <lineage>
        <taxon>Bacteria</taxon>
        <taxon>Bacillati</taxon>
        <taxon>Actinomycetota</taxon>
        <taxon>Actinomycetes</taxon>
        <taxon>Micromonosporales</taxon>
        <taxon>Micromonosporaceae</taxon>
        <taxon>Polymorphospora</taxon>
    </lineage>
</organism>
<evidence type="ECO:0000313" key="2">
    <source>
        <dbReference type="EMBL" id="BCJ67054.1"/>
    </source>
</evidence>
<dbReference type="Proteomes" id="UP000680866">
    <property type="component" value="Chromosome"/>
</dbReference>
<evidence type="ECO:0000313" key="3">
    <source>
        <dbReference type="Proteomes" id="UP000680866"/>
    </source>
</evidence>
<name>A0A810N378_9ACTN</name>
<keyword evidence="3" id="KW-1185">Reference proteome</keyword>
<protein>
    <recommendedName>
        <fullName evidence="1">DUF4097 domain-containing protein</fullName>
    </recommendedName>
</protein>
<dbReference type="KEGG" id="pry:Prubr_40750"/>
<dbReference type="InterPro" id="IPR025164">
    <property type="entry name" value="Toastrack_DUF4097"/>
</dbReference>
<sequence length="267" mass="27267">MHEFPRDTPVTVVVKLSSGALDIVAEKRTTATVDVRPYADNEQSRRLAEGTSVELRGDTLTVTTPNGSGLFRRSGGVRVEVRVPHYSTVRVKAASADVDCRGRYAAASVDTASGEVHVEHVTGDATLHSSSGDVTAARVDGQLTLTGSSGDLNAGYVGGEVVAKAASGDIDIREAVAGVRARSASGDVRIGAVRSGTVEVGTASGDIGVGVTAGTGVWLDVSTMSGTARNGLDMGAPVPPNGHQLSLALRSASGDIEVHRVAPAKTL</sequence>
<dbReference type="Pfam" id="PF13349">
    <property type="entry name" value="DUF4097"/>
    <property type="match status" value="1"/>
</dbReference>
<accession>A0A810N378</accession>
<evidence type="ECO:0000259" key="1">
    <source>
        <dbReference type="Pfam" id="PF13349"/>
    </source>
</evidence>
<dbReference type="EMBL" id="AP023359">
    <property type="protein sequence ID" value="BCJ67054.1"/>
    <property type="molecule type" value="Genomic_DNA"/>
</dbReference>
<dbReference type="RefSeq" id="WP_212816445.1">
    <property type="nucleotide sequence ID" value="NZ_AP023359.1"/>
</dbReference>
<feature type="domain" description="DUF4097" evidence="1">
    <location>
        <begin position="20"/>
        <end position="211"/>
    </location>
</feature>
<proteinExistence type="predicted"/>
<gene>
    <name evidence="2" type="ORF">Prubr_40750</name>
</gene>